<protein>
    <submittedName>
        <fullName evidence="1">Uncharacterized protein</fullName>
    </submittedName>
</protein>
<accession>A0A9W6FUM2</accession>
<sequence>MAQKILESVKTETIKKRFQIIASILAGKHDISTGRPSEDMVADVELSASAIRNFLNKLHELGFVRKEFIPAGCLPVCSGMGWPNHNEYHLTEEGIRYVIEQLSLWEPTPSYERITGEMIKGHIQKMASEKKKK</sequence>
<proteinExistence type="predicted"/>
<evidence type="ECO:0000313" key="2">
    <source>
        <dbReference type="Proteomes" id="UP001144372"/>
    </source>
</evidence>
<dbReference type="EMBL" id="BSDR01000001">
    <property type="protein sequence ID" value="GLI35200.1"/>
    <property type="molecule type" value="Genomic_DNA"/>
</dbReference>
<gene>
    <name evidence="1" type="ORF">DAMNIGENAA_26330</name>
</gene>
<reference evidence="1" key="1">
    <citation type="submission" date="2022-12" db="EMBL/GenBank/DDBJ databases">
        <title>Reference genome sequencing for broad-spectrum identification of bacterial and archaeal isolates by mass spectrometry.</title>
        <authorList>
            <person name="Sekiguchi Y."/>
            <person name="Tourlousse D.M."/>
        </authorList>
    </citation>
    <scope>NUCLEOTIDE SEQUENCE</scope>
    <source>
        <strain evidence="1">ASRB1</strain>
    </source>
</reference>
<dbReference type="AlphaFoldDB" id="A0A9W6FUM2"/>
<dbReference type="RefSeq" id="WP_281794821.1">
    <property type="nucleotide sequence ID" value="NZ_BSDR01000001.1"/>
</dbReference>
<organism evidence="1 2">
    <name type="scientific">Desulforhabdus amnigena</name>
    <dbReference type="NCBI Taxonomy" id="40218"/>
    <lineage>
        <taxon>Bacteria</taxon>
        <taxon>Pseudomonadati</taxon>
        <taxon>Thermodesulfobacteriota</taxon>
        <taxon>Syntrophobacteria</taxon>
        <taxon>Syntrophobacterales</taxon>
        <taxon>Syntrophobacteraceae</taxon>
        <taxon>Desulforhabdus</taxon>
    </lineage>
</organism>
<comment type="caution">
    <text evidence="1">The sequence shown here is derived from an EMBL/GenBank/DDBJ whole genome shotgun (WGS) entry which is preliminary data.</text>
</comment>
<dbReference type="InterPro" id="IPR036390">
    <property type="entry name" value="WH_DNA-bd_sf"/>
</dbReference>
<dbReference type="SUPFAM" id="SSF46785">
    <property type="entry name" value="Winged helix' DNA-binding domain"/>
    <property type="match status" value="1"/>
</dbReference>
<keyword evidence="2" id="KW-1185">Reference proteome</keyword>
<name>A0A9W6FUM2_9BACT</name>
<dbReference type="Proteomes" id="UP001144372">
    <property type="component" value="Unassembled WGS sequence"/>
</dbReference>
<evidence type="ECO:0000313" key="1">
    <source>
        <dbReference type="EMBL" id="GLI35200.1"/>
    </source>
</evidence>